<reference evidence="18 19" key="1">
    <citation type="journal article" date="2016" name="Nat. Biotechnol.">
        <title>Measurement of bacterial replication rates in microbial communities.</title>
        <authorList>
            <person name="Brown C.T."/>
            <person name="Olm M.R."/>
            <person name="Thomas B.C."/>
            <person name="Banfield J.F."/>
        </authorList>
    </citation>
    <scope>NUCLEOTIDE SEQUENCE [LARGE SCALE GENOMIC DNA]</scope>
    <source>
        <strain evidence="18">46_33</strain>
    </source>
</reference>
<evidence type="ECO:0000256" key="9">
    <source>
        <dbReference type="ARBA" id="ARBA00022785"/>
    </source>
</evidence>
<accession>A0A1Q6R7A7</accession>
<evidence type="ECO:0000313" key="18">
    <source>
        <dbReference type="EMBL" id="OLA38258.1"/>
    </source>
</evidence>
<dbReference type="RefSeq" id="WP_299824002.1">
    <property type="nucleotide sequence ID" value="NZ_DBEZXK010000014.1"/>
</dbReference>
<keyword evidence="9 17" id="KW-0671">Queuosine biosynthesis</keyword>
<comment type="catalytic activity">
    <reaction evidence="16 17">
        <text>epoxyqueuosine(34) in tRNA + AH2 = queuosine(34) in tRNA + A + H2O</text>
        <dbReference type="Rhea" id="RHEA:32159"/>
        <dbReference type="Rhea" id="RHEA-COMP:18571"/>
        <dbReference type="Rhea" id="RHEA-COMP:18582"/>
        <dbReference type="ChEBI" id="CHEBI:13193"/>
        <dbReference type="ChEBI" id="CHEBI:15377"/>
        <dbReference type="ChEBI" id="CHEBI:17499"/>
        <dbReference type="ChEBI" id="CHEBI:194431"/>
        <dbReference type="ChEBI" id="CHEBI:194443"/>
        <dbReference type="EC" id="1.17.99.6"/>
    </reaction>
</comment>
<name>A0A1Q6R7A7_9FIRM</name>
<dbReference type="GO" id="GO:0051539">
    <property type="term" value="F:4 iron, 4 sulfur cluster binding"/>
    <property type="evidence" value="ECO:0007669"/>
    <property type="project" value="UniProtKB-UniRule"/>
</dbReference>
<gene>
    <name evidence="17" type="primary">queH</name>
    <name evidence="18" type="ORF">BHW43_03965</name>
</gene>
<feature type="disulfide bond" description="Redox-active" evidence="17">
    <location>
        <begin position="163"/>
        <end position="165"/>
    </location>
</feature>
<keyword evidence="6 17" id="KW-0004">4Fe-4S</keyword>
<dbReference type="InterPro" id="IPR003828">
    <property type="entry name" value="QueH"/>
</dbReference>
<evidence type="ECO:0000256" key="3">
    <source>
        <dbReference type="ARBA" id="ARBA00008207"/>
    </source>
</evidence>
<sequence>MKLLLHACCGPCACYPTEQLTAVGTDFDILFFNPNIHPYKEFKHRLSTLREFCEKKRYNLIIDKSYPIEECIRGMLAEPTVRCAFCYRMRLRYAAQFAKENGYDAFSTTLLVSPYQRHELIKKEAEAAAAEFGIPFYYEDFRVGYQRGVDISLELGLYRQQYCGCVFSERDRYEIRKKPKAEATQDKFVVVSKNIKMVNR</sequence>
<evidence type="ECO:0000256" key="5">
    <source>
        <dbReference type="ARBA" id="ARBA00016895"/>
    </source>
</evidence>
<evidence type="ECO:0000256" key="8">
    <source>
        <dbReference type="ARBA" id="ARBA00022723"/>
    </source>
</evidence>
<dbReference type="HAMAP" id="MF_02089">
    <property type="entry name" value="QueH"/>
    <property type="match status" value="1"/>
</dbReference>
<evidence type="ECO:0000256" key="10">
    <source>
        <dbReference type="ARBA" id="ARBA00023002"/>
    </source>
</evidence>
<evidence type="ECO:0000256" key="6">
    <source>
        <dbReference type="ARBA" id="ARBA00022485"/>
    </source>
</evidence>
<dbReference type="EMBL" id="MNTG01000024">
    <property type="protein sequence ID" value="OLA38258.1"/>
    <property type="molecule type" value="Genomic_DNA"/>
</dbReference>
<organism evidence="18 19">
    <name type="scientific">Phascolarctobacterium succinatutens</name>
    <dbReference type="NCBI Taxonomy" id="626940"/>
    <lineage>
        <taxon>Bacteria</taxon>
        <taxon>Bacillati</taxon>
        <taxon>Bacillota</taxon>
        <taxon>Negativicutes</taxon>
        <taxon>Acidaminococcales</taxon>
        <taxon>Acidaminococcaceae</taxon>
        <taxon>Phascolarctobacterium</taxon>
    </lineage>
</organism>
<dbReference type="UniPathway" id="UPA00392"/>
<evidence type="ECO:0000256" key="1">
    <source>
        <dbReference type="ARBA" id="ARBA00002268"/>
    </source>
</evidence>
<keyword evidence="7 17" id="KW-0819">tRNA processing</keyword>
<dbReference type="GO" id="GO:0052693">
    <property type="term" value="F:epoxyqueuosine reductase activity"/>
    <property type="evidence" value="ECO:0007669"/>
    <property type="project" value="UniProtKB-UniRule"/>
</dbReference>
<evidence type="ECO:0000256" key="16">
    <source>
        <dbReference type="ARBA" id="ARBA00047415"/>
    </source>
</evidence>
<evidence type="ECO:0000256" key="2">
    <source>
        <dbReference type="ARBA" id="ARBA00004691"/>
    </source>
</evidence>
<dbReference type="STRING" id="626940.BHW43_03965"/>
<evidence type="ECO:0000256" key="15">
    <source>
        <dbReference type="ARBA" id="ARBA00031446"/>
    </source>
</evidence>
<dbReference type="GO" id="GO:0046872">
    <property type="term" value="F:metal ion binding"/>
    <property type="evidence" value="ECO:0007669"/>
    <property type="project" value="UniProtKB-KW"/>
</dbReference>
<proteinExistence type="inferred from homology"/>
<feature type="binding site" evidence="17">
    <location>
        <position position="83"/>
    </location>
    <ligand>
        <name>[4Fe-4S] cluster</name>
        <dbReference type="ChEBI" id="CHEBI:49883"/>
    </ligand>
</feature>
<evidence type="ECO:0000256" key="11">
    <source>
        <dbReference type="ARBA" id="ARBA00023004"/>
    </source>
</evidence>
<dbReference type="Proteomes" id="UP000186777">
    <property type="component" value="Unassembled WGS sequence"/>
</dbReference>
<dbReference type="PANTHER" id="PTHR36701">
    <property type="entry name" value="EPOXYQUEUOSINE REDUCTASE QUEH"/>
    <property type="match status" value="1"/>
</dbReference>
<comment type="caution">
    <text evidence="18">The sequence shown here is derived from an EMBL/GenBank/DDBJ whole genome shotgun (WGS) entry which is preliminary data.</text>
</comment>
<comment type="function">
    <text evidence="1 17">Catalyzes the conversion of epoxyqueuosine (oQ) to queuosine (Q), which is a hypermodified base found in the wobble positions of tRNA(Asp), tRNA(Asn), tRNA(His) and tRNA(Tyr).</text>
</comment>
<evidence type="ECO:0000256" key="13">
    <source>
        <dbReference type="ARBA" id="ARBA00023157"/>
    </source>
</evidence>
<evidence type="ECO:0000256" key="4">
    <source>
        <dbReference type="ARBA" id="ARBA00012622"/>
    </source>
</evidence>
<dbReference type="PANTHER" id="PTHR36701:SF1">
    <property type="entry name" value="EPOXYQUEUOSINE REDUCTASE QUEH"/>
    <property type="match status" value="1"/>
</dbReference>
<feature type="binding site" evidence="17">
    <location>
        <position position="9"/>
    </location>
    <ligand>
        <name>[4Fe-4S] cluster</name>
        <dbReference type="ChEBI" id="CHEBI:49883"/>
    </ligand>
</feature>
<evidence type="ECO:0000256" key="7">
    <source>
        <dbReference type="ARBA" id="ARBA00022694"/>
    </source>
</evidence>
<protein>
    <recommendedName>
        <fullName evidence="5 17">Epoxyqueuosine reductase QueH</fullName>
        <ecNumber evidence="4 17">1.17.99.6</ecNumber>
    </recommendedName>
    <alternativeName>
        <fullName evidence="15 17">Queuosine biosynthesis protein QueH</fullName>
    </alternativeName>
</protein>
<evidence type="ECO:0000256" key="14">
    <source>
        <dbReference type="ARBA" id="ARBA00023284"/>
    </source>
</evidence>
<dbReference type="EC" id="1.17.99.6" evidence="4 17"/>
<evidence type="ECO:0000256" key="17">
    <source>
        <dbReference type="HAMAP-Rule" id="MF_02089"/>
    </source>
</evidence>
<feature type="binding site" evidence="17">
    <location>
        <position position="86"/>
    </location>
    <ligand>
        <name>[4Fe-4S] cluster</name>
        <dbReference type="ChEBI" id="CHEBI:49883"/>
    </ligand>
</feature>
<keyword evidence="13 17" id="KW-1015">Disulfide bond</keyword>
<evidence type="ECO:0000256" key="12">
    <source>
        <dbReference type="ARBA" id="ARBA00023014"/>
    </source>
</evidence>
<keyword evidence="11 17" id="KW-0408">Iron</keyword>
<feature type="binding site" evidence="17">
    <location>
        <position position="8"/>
    </location>
    <ligand>
        <name>[4Fe-4S] cluster</name>
        <dbReference type="ChEBI" id="CHEBI:49883"/>
    </ligand>
</feature>
<evidence type="ECO:0000313" key="19">
    <source>
        <dbReference type="Proteomes" id="UP000186777"/>
    </source>
</evidence>
<keyword evidence="8 17" id="KW-0479">Metal-binding</keyword>
<dbReference type="GO" id="GO:0008616">
    <property type="term" value="P:tRNA queuosine(34) biosynthetic process"/>
    <property type="evidence" value="ECO:0007669"/>
    <property type="project" value="UniProtKB-UniRule"/>
</dbReference>
<comment type="similarity">
    <text evidence="3 17">Belongs to the QueH family.</text>
</comment>
<keyword evidence="10 17" id="KW-0560">Oxidoreductase</keyword>
<keyword evidence="12 17" id="KW-0411">Iron-sulfur</keyword>
<comment type="pathway">
    <text evidence="2 17">tRNA modification; tRNA-queuosine biosynthesis.</text>
</comment>
<keyword evidence="14 17" id="KW-0676">Redox-active center</keyword>
<dbReference type="Pfam" id="PF02677">
    <property type="entry name" value="QueH"/>
    <property type="match status" value="1"/>
</dbReference>
<dbReference type="AlphaFoldDB" id="A0A1Q6R7A7"/>